<dbReference type="GO" id="GO:0070628">
    <property type="term" value="F:proteasome binding"/>
    <property type="evidence" value="ECO:0007669"/>
    <property type="project" value="TreeGrafter"/>
</dbReference>
<keyword evidence="4" id="KW-0647">Proteasome</keyword>
<evidence type="ECO:0000256" key="5">
    <source>
        <dbReference type="ARBA" id="ARBA00023242"/>
    </source>
</evidence>
<comment type="caution">
    <text evidence="7">The sequence shown here is derived from an EMBL/GenBank/DDBJ whole genome shotgun (WGS) entry which is preliminary data.</text>
</comment>
<organism evidence="7 8">
    <name type="scientific">Polysphondylium violaceum</name>
    <dbReference type="NCBI Taxonomy" id="133409"/>
    <lineage>
        <taxon>Eukaryota</taxon>
        <taxon>Amoebozoa</taxon>
        <taxon>Evosea</taxon>
        <taxon>Eumycetozoa</taxon>
        <taxon>Dictyostelia</taxon>
        <taxon>Dictyosteliales</taxon>
        <taxon>Dictyosteliaceae</taxon>
        <taxon>Polysphondylium</taxon>
    </lineage>
</organism>
<keyword evidence="5" id="KW-0539">Nucleus</keyword>
<evidence type="ECO:0000313" key="8">
    <source>
        <dbReference type="Proteomes" id="UP000695562"/>
    </source>
</evidence>
<evidence type="ECO:0000256" key="3">
    <source>
        <dbReference type="ARBA" id="ARBA00022490"/>
    </source>
</evidence>
<dbReference type="GO" id="GO:0005634">
    <property type="term" value="C:nucleus"/>
    <property type="evidence" value="ECO:0007669"/>
    <property type="project" value="UniProtKB-SubCell"/>
</dbReference>
<proteinExistence type="predicted"/>
<protein>
    <recommendedName>
        <fullName evidence="6">Pru domain-containing protein</fullName>
    </recommendedName>
</protein>
<dbReference type="Proteomes" id="UP000695562">
    <property type="component" value="Unassembled WGS sequence"/>
</dbReference>
<dbReference type="PANTHER" id="PTHR12225:SF0">
    <property type="entry name" value="PROTEASOMAL UBIQUITIN RECEPTOR ADRM1"/>
    <property type="match status" value="1"/>
</dbReference>
<dbReference type="AlphaFoldDB" id="A0A8J4PVF8"/>
<comment type="subcellular location">
    <subcellularLocation>
        <location evidence="2">Cytoplasm</location>
    </subcellularLocation>
    <subcellularLocation>
        <location evidence="1">Nucleus</location>
    </subcellularLocation>
</comment>
<dbReference type="InterPro" id="IPR044868">
    <property type="entry name" value="Rpn13/ADRM1_Pru"/>
</dbReference>
<dbReference type="GO" id="GO:0005737">
    <property type="term" value="C:cytoplasm"/>
    <property type="evidence" value="ECO:0007669"/>
    <property type="project" value="UniProtKB-SubCell"/>
</dbReference>
<gene>
    <name evidence="7" type="ORF">CYY_004340</name>
</gene>
<dbReference type="PANTHER" id="PTHR12225">
    <property type="entry name" value="ADHESION REGULATING MOLECULE 1 110 KDA CELL MEMBRANE GLYCOPROTEIN"/>
    <property type="match status" value="1"/>
</dbReference>
<name>A0A8J4PVF8_9MYCE</name>
<keyword evidence="3" id="KW-0963">Cytoplasm</keyword>
<dbReference type="FunFam" id="2.30.29.70:FF:000001">
    <property type="entry name" value="Proteasomal ubiquitin receptor ADRM1"/>
    <property type="match status" value="1"/>
</dbReference>
<feature type="domain" description="Pru" evidence="6">
    <location>
        <begin position="3"/>
        <end position="119"/>
    </location>
</feature>
<evidence type="ECO:0000256" key="4">
    <source>
        <dbReference type="ARBA" id="ARBA00022942"/>
    </source>
</evidence>
<dbReference type="GO" id="GO:0061133">
    <property type="term" value="F:endopeptidase activator activity"/>
    <property type="evidence" value="ECO:0007669"/>
    <property type="project" value="TreeGrafter"/>
</dbReference>
<evidence type="ECO:0000259" key="6">
    <source>
        <dbReference type="PROSITE" id="PS51917"/>
    </source>
</evidence>
<dbReference type="GO" id="GO:0008541">
    <property type="term" value="C:proteasome regulatory particle, lid subcomplex"/>
    <property type="evidence" value="ECO:0007669"/>
    <property type="project" value="TreeGrafter"/>
</dbReference>
<dbReference type="OrthoDB" id="340431at2759"/>
<sequence length="121" mass="13948">MSGRPPADIEFKAGRAALKDKTVTSDARKGYLKFGITPERLICVQWRPRDSSAYEDEYYFAPGDLKFVKVPACKTGRMYYLYFSDSNQREFFWSQEPNQANDANIEKAIKAIETYVPDQDL</sequence>
<reference evidence="7" key="1">
    <citation type="submission" date="2020-01" db="EMBL/GenBank/DDBJ databases">
        <title>Development of genomics and gene disruption for Polysphondylium violaceum indicates a role for the polyketide synthase stlB in stalk morphogenesis.</title>
        <authorList>
            <person name="Narita B."/>
            <person name="Kawabe Y."/>
            <person name="Kin K."/>
            <person name="Saito T."/>
            <person name="Gibbs R."/>
            <person name="Kuspa A."/>
            <person name="Muzny D."/>
            <person name="Queller D."/>
            <person name="Richards S."/>
            <person name="Strassman J."/>
            <person name="Sucgang R."/>
            <person name="Worley K."/>
            <person name="Schaap P."/>
        </authorList>
    </citation>
    <scope>NUCLEOTIDE SEQUENCE</scope>
    <source>
        <strain evidence="7">QSvi11</strain>
    </source>
</reference>
<dbReference type="Pfam" id="PF04683">
    <property type="entry name" value="Rpn13_ADRM1_Pru"/>
    <property type="match status" value="1"/>
</dbReference>
<dbReference type="Gene3D" id="2.30.29.70">
    <property type="entry name" value="Proteasomal ubiquitin receptor Rpn13/ADRM1"/>
    <property type="match status" value="1"/>
</dbReference>
<evidence type="ECO:0000256" key="1">
    <source>
        <dbReference type="ARBA" id="ARBA00004123"/>
    </source>
</evidence>
<evidence type="ECO:0000313" key="7">
    <source>
        <dbReference type="EMBL" id="KAF2074365.1"/>
    </source>
</evidence>
<dbReference type="InterPro" id="IPR038633">
    <property type="entry name" value="Rpn13/ADRM1_Pru_sf"/>
</dbReference>
<dbReference type="CDD" id="cd13314">
    <property type="entry name" value="PH_Rpn13"/>
    <property type="match status" value="1"/>
</dbReference>
<dbReference type="PROSITE" id="PS51917">
    <property type="entry name" value="PRU"/>
    <property type="match status" value="1"/>
</dbReference>
<evidence type="ECO:0000256" key="2">
    <source>
        <dbReference type="ARBA" id="ARBA00004496"/>
    </source>
</evidence>
<keyword evidence="8" id="KW-1185">Reference proteome</keyword>
<dbReference type="EMBL" id="AJWJ01000151">
    <property type="protein sequence ID" value="KAF2074365.1"/>
    <property type="molecule type" value="Genomic_DNA"/>
</dbReference>
<dbReference type="InterPro" id="IPR006773">
    <property type="entry name" value="Rpn13/ADRM1"/>
</dbReference>
<accession>A0A8J4PVF8</accession>